<dbReference type="Proteomes" id="UP000004524">
    <property type="component" value="Unassembled WGS sequence"/>
</dbReference>
<keyword evidence="3" id="KW-1185">Reference proteome</keyword>
<comment type="caution">
    <text evidence="2">The sequence shown here is derived from an EMBL/GenBank/DDBJ whole genome shotgun (WGS) entry which is preliminary data.</text>
</comment>
<feature type="chain" id="PRO_5003113234" evidence="1">
    <location>
        <begin position="22"/>
        <end position="45"/>
    </location>
</feature>
<evidence type="ECO:0000313" key="2">
    <source>
        <dbReference type="EMBL" id="EFI71267.1"/>
    </source>
</evidence>
<sequence>MIKALRIIPFAALGLLTVACSSDDATSAGQQAAKNITISAGQALQ</sequence>
<name>D8DZ25_9BACT</name>
<gene>
    <name evidence="2" type="ORF">PBR_2738</name>
</gene>
<evidence type="ECO:0000313" key="3">
    <source>
        <dbReference type="Proteomes" id="UP000004524"/>
    </source>
</evidence>
<feature type="signal peptide" evidence="1">
    <location>
        <begin position="1"/>
        <end position="21"/>
    </location>
</feature>
<keyword evidence="2" id="KW-0449">Lipoprotein</keyword>
<proteinExistence type="predicted"/>
<dbReference type="AlphaFoldDB" id="D8DZ25"/>
<organism evidence="2 3">
    <name type="scientific">Segatella baroniae B14</name>
    <dbReference type="NCBI Taxonomy" id="752555"/>
    <lineage>
        <taxon>Bacteria</taxon>
        <taxon>Pseudomonadati</taxon>
        <taxon>Bacteroidota</taxon>
        <taxon>Bacteroidia</taxon>
        <taxon>Bacteroidales</taxon>
        <taxon>Prevotellaceae</taxon>
        <taxon>Segatella</taxon>
    </lineage>
</organism>
<reference evidence="2 3" key="1">
    <citation type="journal article" date="2010" name="Microb. Ecol.">
        <title>Comparative genome analysis of Prevotella ruminicola and Prevotella bryantii: insights into their environmental niche.</title>
        <authorList>
            <consortium name="North American Consortium for Rumen Bacteria"/>
            <person name="Purushe J."/>
            <person name="Fouts D.E."/>
            <person name="Morrison M."/>
            <person name="White B.A."/>
            <person name="Mackie R.I."/>
            <person name="Coutinho P.M."/>
            <person name="Henrissat B."/>
            <person name="Nelson K.E."/>
        </authorList>
    </citation>
    <scope>NUCLEOTIDE SEQUENCE [LARGE SCALE GENOMIC DNA]</scope>
    <source>
        <strain evidence="2 3">B14</strain>
    </source>
</reference>
<keyword evidence="1" id="KW-0732">Signal</keyword>
<dbReference type="EMBL" id="ADWO01000081">
    <property type="protein sequence ID" value="EFI71267.1"/>
    <property type="molecule type" value="Genomic_DNA"/>
</dbReference>
<protein>
    <submittedName>
        <fullName evidence="2">Putative lipoprotein</fullName>
    </submittedName>
</protein>
<dbReference type="RefSeq" id="WP_006283270.1">
    <property type="nucleotide sequence ID" value="NZ_ADWO01000081.1"/>
</dbReference>
<dbReference type="PROSITE" id="PS51257">
    <property type="entry name" value="PROKAR_LIPOPROTEIN"/>
    <property type="match status" value="1"/>
</dbReference>
<accession>D8DZ25</accession>
<evidence type="ECO:0000256" key="1">
    <source>
        <dbReference type="SAM" id="SignalP"/>
    </source>
</evidence>